<dbReference type="CDD" id="cd02440">
    <property type="entry name" value="AdoMet_MTases"/>
    <property type="match status" value="1"/>
</dbReference>
<dbReference type="PANTHER" id="PTHR43861">
    <property type="entry name" value="TRANS-ACONITATE 2-METHYLTRANSFERASE-RELATED"/>
    <property type="match status" value="1"/>
</dbReference>
<gene>
    <name evidence="2" type="ORF">B0I35DRAFT_478798</name>
</gene>
<keyword evidence="2" id="KW-0808">Transferase</keyword>
<dbReference type="GO" id="GO:0008168">
    <property type="term" value="F:methyltransferase activity"/>
    <property type="evidence" value="ECO:0007669"/>
    <property type="project" value="UniProtKB-KW"/>
</dbReference>
<keyword evidence="2" id="KW-0489">Methyltransferase</keyword>
<dbReference type="SUPFAM" id="SSF53335">
    <property type="entry name" value="S-adenosyl-L-methionine-dependent methyltransferases"/>
    <property type="match status" value="1"/>
</dbReference>
<evidence type="ECO:0000313" key="2">
    <source>
        <dbReference type="EMBL" id="KAH7318279.1"/>
    </source>
</evidence>
<dbReference type="Pfam" id="PF13847">
    <property type="entry name" value="Methyltransf_31"/>
    <property type="match status" value="1"/>
</dbReference>
<comment type="caution">
    <text evidence="2">The sequence shown here is derived from an EMBL/GenBank/DDBJ whole genome shotgun (WGS) entry which is preliminary data.</text>
</comment>
<dbReference type="AlphaFoldDB" id="A0A8K0WQM3"/>
<evidence type="ECO:0000313" key="3">
    <source>
        <dbReference type="Proteomes" id="UP000813444"/>
    </source>
</evidence>
<reference evidence="2" key="1">
    <citation type="journal article" date="2021" name="Nat. Commun.">
        <title>Genetic determinants of endophytism in the Arabidopsis root mycobiome.</title>
        <authorList>
            <person name="Mesny F."/>
            <person name="Miyauchi S."/>
            <person name="Thiergart T."/>
            <person name="Pickel B."/>
            <person name="Atanasova L."/>
            <person name="Karlsson M."/>
            <person name="Huettel B."/>
            <person name="Barry K.W."/>
            <person name="Haridas S."/>
            <person name="Chen C."/>
            <person name="Bauer D."/>
            <person name="Andreopoulos W."/>
            <person name="Pangilinan J."/>
            <person name="LaButti K."/>
            <person name="Riley R."/>
            <person name="Lipzen A."/>
            <person name="Clum A."/>
            <person name="Drula E."/>
            <person name="Henrissat B."/>
            <person name="Kohler A."/>
            <person name="Grigoriev I.V."/>
            <person name="Martin F.M."/>
            <person name="Hacquard S."/>
        </authorList>
    </citation>
    <scope>NUCLEOTIDE SEQUENCE</scope>
    <source>
        <strain evidence="2">MPI-CAGE-CH-0235</strain>
    </source>
</reference>
<evidence type="ECO:0000259" key="1">
    <source>
        <dbReference type="Pfam" id="PF13847"/>
    </source>
</evidence>
<dbReference type="Proteomes" id="UP000813444">
    <property type="component" value="Unassembled WGS sequence"/>
</dbReference>
<organism evidence="2 3">
    <name type="scientific">Stachybotrys elegans</name>
    <dbReference type="NCBI Taxonomy" id="80388"/>
    <lineage>
        <taxon>Eukaryota</taxon>
        <taxon>Fungi</taxon>
        <taxon>Dikarya</taxon>
        <taxon>Ascomycota</taxon>
        <taxon>Pezizomycotina</taxon>
        <taxon>Sordariomycetes</taxon>
        <taxon>Hypocreomycetidae</taxon>
        <taxon>Hypocreales</taxon>
        <taxon>Stachybotryaceae</taxon>
        <taxon>Stachybotrys</taxon>
    </lineage>
</organism>
<protein>
    <submittedName>
        <fullName evidence="2">S-adenosyl-L-methionine-dependent methyltransferase</fullName>
    </submittedName>
</protein>
<feature type="domain" description="Methyltransferase" evidence="1">
    <location>
        <begin position="51"/>
        <end position="200"/>
    </location>
</feature>
<dbReference type="EMBL" id="JAGPNK010000007">
    <property type="protein sequence ID" value="KAH7318279.1"/>
    <property type="molecule type" value="Genomic_DNA"/>
</dbReference>
<dbReference type="OrthoDB" id="3647at2759"/>
<proteinExistence type="predicted"/>
<dbReference type="Gene3D" id="3.40.50.150">
    <property type="entry name" value="Vaccinia Virus protein VP39"/>
    <property type="match status" value="1"/>
</dbReference>
<name>A0A8K0WQM3_9HYPO</name>
<dbReference type="InterPro" id="IPR025714">
    <property type="entry name" value="Methyltranfer_dom"/>
</dbReference>
<sequence length="235" mass="25488">MTTADYNIHKFDAMSPAVWEEPWIKALTSQITTALQNHVAWIGIETDNTGSDYKLFDYACGNGVASHALASFFPVIHGMDISSGMVSQYNVRAEDSKLSHRMHAVVGNLLDDSDSGAVAAAPTDAALVVMSMALHHVSDPATMIRKLSQRLRPGGVLLIIDFVATSESGCPALEDDSPMSHAIAHRGFTEKAVRDMFSQAGLQSWAWKWMDEQTKLPEAAGGVQQLFLARGVREG</sequence>
<accession>A0A8K0WQM3</accession>
<dbReference type="InterPro" id="IPR029063">
    <property type="entry name" value="SAM-dependent_MTases_sf"/>
</dbReference>
<dbReference type="GO" id="GO:0032259">
    <property type="term" value="P:methylation"/>
    <property type="evidence" value="ECO:0007669"/>
    <property type="project" value="UniProtKB-KW"/>
</dbReference>
<keyword evidence="3" id="KW-1185">Reference proteome</keyword>